<dbReference type="EMBL" id="CAJPWZ010002772">
    <property type="protein sequence ID" value="CAG2245475.1"/>
    <property type="molecule type" value="Genomic_DNA"/>
</dbReference>
<dbReference type="CDD" id="cd00833">
    <property type="entry name" value="PKS"/>
    <property type="match status" value="1"/>
</dbReference>
<dbReference type="SUPFAM" id="SSF52151">
    <property type="entry name" value="FabD/lysophospholipase-like"/>
    <property type="match status" value="1"/>
</dbReference>
<dbReference type="Pfam" id="PF02801">
    <property type="entry name" value="Ketoacyl-synt_C"/>
    <property type="match status" value="1"/>
</dbReference>
<protein>
    <submittedName>
        <fullName evidence="3">Polyketide synthase PksL,Highly reducing polyketide synthase 40,Highly reducing polyketide synthase lcsC,Narbonolide/10-deoxymethynolide synthase PikA1, modules 1 and 2</fullName>
    </submittedName>
</protein>
<dbReference type="PANTHER" id="PTHR45681">
    <property type="entry name" value="POLYKETIDE SYNTHASE 44-RELATED"/>
    <property type="match status" value="1"/>
</dbReference>
<dbReference type="PANTHER" id="PTHR45681:SF8">
    <property type="entry name" value="CARRIER DOMAIN-CONTAINING PROTEIN"/>
    <property type="match status" value="1"/>
</dbReference>
<keyword evidence="1" id="KW-0808">Transferase</keyword>
<dbReference type="InterPro" id="IPR049552">
    <property type="entry name" value="PKS_DH_N"/>
</dbReference>
<dbReference type="AlphaFoldDB" id="A0A8S3UNM2"/>
<proteinExistence type="predicted"/>
<dbReference type="InterPro" id="IPR050444">
    <property type="entry name" value="Polyketide_Synthase"/>
</dbReference>
<organism evidence="3 4">
    <name type="scientific">Mytilus edulis</name>
    <name type="common">Blue mussel</name>
    <dbReference type="NCBI Taxonomy" id="6550"/>
    <lineage>
        <taxon>Eukaryota</taxon>
        <taxon>Metazoa</taxon>
        <taxon>Spiralia</taxon>
        <taxon>Lophotrochozoa</taxon>
        <taxon>Mollusca</taxon>
        <taxon>Bivalvia</taxon>
        <taxon>Autobranchia</taxon>
        <taxon>Pteriomorphia</taxon>
        <taxon>Mytilida</taxon>
        <taxon>Mytiloidea</taxon>
        <taxon>Mytilidae</taxon>
        <taxon>Mytilinae</taxon>
        <taxon>Mytilus</taxon>
    </lineage>
</organism>
<dbReference type="Pfam" id="PF00109">
    <property type="entry name" value="ketoacyl-synt"/>
    <property type="match status" value="1"/>
</dbReference>
<dbReference type="Gene3D" id="3.10.129.110">
    <property type="entry name" value="Polyketide synthase dehydratase"/>
    <property type="match status" value="1"/>
</dbReference>
<dbReference type="Pfam" id="PF00698">
    <property type="entry name" value="Acyl_transf_1"/>
    <property type="match status" value="1"/>
</dbReference>
<dbReference type="InterPro" id="IPR001227">
    <property type="entry name" value="Ac_transferase_dom_sf"/>
</dbReference>
<dbReference type="Gene3D" id="3.40.47.10">
    <property type="match status" value="1"/>
</dbReference>
<dbReference type="InterPro" id="IPR014030">
    <property type="entry name" value="Ketoacyl_synth_N"/>
</dbReference>
<evidence type="ECO:0000313" key="3">
    <source>
        <dbReference type="EMBL" id="CAG2245475.1"/>
    </source>
</evidence>
<dbReference type="Pfam" id="PF16197">
    <property type="entry name" value="KAsynt_C_assoc"/>
    <property type="match status" value="1"/>
</dbReference>
<dbReference type="Proteomes" id="UP000683360">
    <property type="component" value="Unassembled WGS sequence"/>
</dbReference>
<dbReference type="InterPro" id="IPR014043">
    <property type="entry name" value="Acyl_transferase_dom"/>
</dbReference>
<dbReference type="InterPro" id="IPR032821">
    <property type="entry name" value="PKS_assoc"/>
</dbReference>
<dbReference type="InterPro" id="IPR016035">
    <property type="entry name" value="Acyl_Trfase/lysoPLipase"/>
</dbReference>
<dbReference type="InterPro" id="IPR016039">
    <property type="entry name" value="Thiolase-like"/>
</dbReference>
<comment type="caution">
    <text evidence="3">The sequence shown here is derived from an EMBL/GenBank/DDBJ whole genome shotgun (WGS) entry which is preliminary data.</text>
</comment>
<dbReference type="InterPro" id="IPR042104">
    <property type="entry name" value="PKS_dehydratase_sf"/>
</dbReference>
<reference evidence="3" key="1">
    <citation type="submission" date="2021-03" db="EMBL/GenBank/DDBJ databases">
        <authorList>
            <person name="Bekaert M."/>
        </authorList>
    </citation>
    <scope>NUCLEOTIDE SEQUENCE</scope>
</reference>
<dbReference type="Gene3D" id="3.30.70.3290">
    <property type="match status" value="1"/>
</dbReference>
<dbReference type="PROSITE" id="PS52004">
    <property type="entry name" value="KS3_2"/>
    <property type="match status" value="1"/>
</dbReference>
<dbReference type="SMART" id="SM00825">
    <property type="entry name" value="PKS_KS"/>
    <property type="match status" value="1"/>
</dbReference>
<dbReference type="InterPro" id="IPR014031">
    <property type="entry name" value="Ketoacyl_synth_C"/>
</dbReference>
<evidence type="ECO:0000313" key="4">
    <source>
        <dbReference type="Proteomes" id="UP000683360"/>
    </source>
</evidence>
<dbReference type="SMART" id="SM00827">
    <property type="entry name" value="PKS_AT"/>
    <property type="match status" value="1"/>
</dbReference>
<dbReference type="InterPro" id="IPR020841">
    <property type="entry name" value="PKS_Beta-ketoAc_synthase_dom"/>
</dbReference>
<dbReference type="OrthoDB" id="329835at2759"/>
<dbReference type="Gene3D" id="3.40.366.10">
    <property type="entry name" value="Malonyl-Coenzyme A Acyl Carrier Protein, domain 2"/>
    <property type="match status" value="1"/>
</dbReference>
<evidence type="ECO:0000259" key="2">
    <source>
        <dbReference type="PROSITE" id="PS52004"/>
    </source>
</evidence>
<feature type="domain" description="Ketosynthase family 3 (KS3)" evidence="2">
    <location>
        <begin position="1"/>
        <end position="238"/>
    </location>
</feature>
<dbReference type="Pfam" id="PF21089">
    <property type="entry name" value="PKS_DH_N"/>
    <property type="match status" value="1"/>
</dbReference>
<keyword evidence="4" id="KW-1185">Reference proteome</keyword>
<evidence type="ECO:0000256" key="1">
    <source>
        <dbReference type="ARBA" id="ARBA00022679"/>
    </source>
</evidence>
<dbReference type="GO" id="GO:0016746">
    <property type="term" value="F:acyltransferase activity"/>
    <property type="evidence" value="ECO:0007669"/>
    <property type="project" value="InterPro"/>
</dbReference>
<sequence length="828" mass="92407">MAICGGVNSILFPELFIPLSRARMASPSGQCHAFSSNADGYARGEGCGIVILKKLGHAKKDSNKIWATIATDCNQDGHTATPITAPSASQQEKLLHKVYLSNNVNPNDIQVIEAHGTGTPIGDPIEVNTLGRFFEEKQNDQSLEKHVVYIASVKTNIGHLESAAGVAGLIKVLLMMKNETIVPSLHFETPNEKIDFEKYHFIVPTHTLQWKPDANNQRIACGNCFGFGGTNSHVIIKQFQQEKRSQEEHQDIFHLVFISAVDLDGLKVSLVEIGEKISHIDIRLCDISYTSLCRRDHHQHRIAFLASSSEDLKLKLRDRQNTNEPKSKVRLRAPNIIAVFCGVGTTWQGMCSQLLKEYTVVKQVVQQIDSILSQWVEWSIYDILANGKDVSDPFTGHMAIFACQIALWSLWRHWGIKVDSIVGQSVGEVAAVYAAGCLTLENAVAVIYHRSRILSTVTGGKMFVIGNCNTKYIESVCRKFKGKACIAVYISSTSCAVSSDADIVDLFKLAVKDELAKYEKETLFLKDLSVQCAYHSHHTEQAGKDFEEIVKQIPITDPSIPFISTVTGETISDNNAIDASYWNKNIRCPVLFKDAVSTAGKKNTFNIFIEIGPKPVLGAHLRDSYAHTEAICLPSMKERHEEDTLLTSTAELFEHGVNLDWHKVCKGHGNLCDIPKYKFNPTRKSLFLPDASLLKLKGLDVNTGNHLFVSKSAISTANFKVKINDVDTPFVFEHYVSNTPIVPGAFYAEVALEVGQSHLQRRVQYICVEVEFIRPIFLFPGHSCTVDVSIDDLSSKSPICLLTKDKEHYIQIYNTTFRRATRERNYRY</sequence>
<accession>A0A8S3UNM2</accession>
<dbReference type="SUPFAM" id="SSF53901">
    <property type="entry name" value="Thiolase-like"/>
    <property type="match status" value="1"/>
</dbReference>
<name>A0A8S3UNM2_MYTED</name>
<gene>
    <name evidence="3" type="ORF">MEDL_57461</name>
</gene>